<evidence type="ECO:0000313" key="1">
    <source>
        <dbReference type="EMBL" id="GAA4975364.1"/>
    </source>
</evidence>
<keyword evidence="1" id="KW-0456">Lyase</keyword>
<dbReference type="InterPro" id="IPR039556">
    <property type="entry name" value="ICL/PEPM"/>
</dbReference>
<sequence length="274" mass="27462">MTAPDRSRVYLAFRALHRGPRPLLLPNAWDHASGAALAAEGFPAVGTTSLGVAAAAGKPDAHGATRTETLALARGLARLPVAVSADIESGFGGGPDDIAALAADLNAAGVAGINIEDGRADGTLADTATQARLIAAIKAAAPDLFVNARTDTYWLGGGADPLTDTLRRTEAYAAAGADGVFVPSLPGDTAIAAVVARIEVPLNVLYAPDRHTYARLADLGVARISCGSLLFRAALHAAVAAARAITAESPDAVGEIAAGIPSYAAVAALADAFA</sequence>
<dbReference type="PANTHER" id="PTHR42905">
    <property type="entry name" value="PHOSPHOENOLPYRUVATE CARBOXYLASE"/>
    <property type="match status" value="1"/>
</dbReference>
<dbReference type="PANTHER" id="PTHR42905:SF16">
    <property type="entry name" value="CARBOXYPHOSPHONOENOLPYRUVATE PHOSPHONOMUTASE-LIKE PROTEIN (AFU_ORTHOLOGUE AFUA_5G07230)"/>
    <property type="match status" value="1"/>
</dbReference>
<dbReference type="RefSeq" id="WP_345677682.1">
    <property type="nucleotide sequence ID" value="NZ_BAABHS010000017.1"/>
</dbReference>
<dbReference type="Proteomes" id="UP001500466">
    <property type="component" value="Unassembled WGS sequence"/>
</dbReference>
<organism evidence="1 2">
    <name type="scientific">Yinghuangia aomiensis</name>
    <dbReference type="NCBI Taxonomy" id="676205"/>
    <lineage>
        <taxon>Bacteria</taxon>
        <taxon>Bacillati</taxon>
        <taxon>Actinomycetota</taxon>
        <taxon>Actinomycetes</taxon>
        <taxon>Kitasatosporales</taxon>
        <taxon>Streptomycetaceae</taxon>
        <taxon>Yinghuangia</taxon>
    </lineage>
</organism>
<gene>
    <name evidence="1" type="ORF">GCM10023205_47780</name>
</gene>
<keyword evidence="2" id="KW-1185">Reference proteome</keyword>
<comment type="caution">
    <text evidence="1">The sequence shown here is derived from an EMBL/GenBank/DDBJ whole genome shotgun (WGS) entry which is preliminary data.</text>
</comment>
<accession>A0ABP9HPK7</accession>
<dbReference type="InterPro" id="IPR040442">
    <property type="entry name" value="Pyrv_kinase-like_dom_sf"/>
</dbReference>
<dbReference type="EMBL" id="BAABHS010000017">
    <property type="protein sequence ID" value="GAA4975364.1"/>
    <property type="molecule type" value="Genomic_DNA"/>
</dbReference>
<name>A0ABP9HPK7_9ACTN</name>
<dbReference type="Gene3D" id="3.20.20.60">
    <property type="entry name" value="Phosphoenolpyruvate-binding domains"/>
    <property type="match status" value="1"/>
</dbReference>
<dbReference type="SUPFAM" id="SSF51621">
    <property type="entry name" value="Phosphoenolpyruvate/pyruvate domain"/>
    <property type="match status" value="1"/>
</dbReference>
<dbReference type="InterPro" id="IPR015813">
    <property type="entry name" value="Pyrv/PenolPyrv_kinase-like_dom"/>
</dbReference>
<proteinExistence type="predicted"/>
<dbReference type="GO" id="GO:0016829">
    <property type="term" value="F:lyase activity"/>
    <property type="evidence" value="ECO:0007669"/>
    <property type="project" value="UniProtKB-KW"/>
</dbReference>
<dbReference type="Pfam" id="PF13714">
    <property type="entry name" value="PEP_mutase"/>
    <property type="match status" value="1"/>
</dbReference>
<protein>
    <submittedName>
        <fullName evidence="1">Isocitrate lyase/phosphoenolpyruvate mutase family protein</fullName>
    </submittedName>
</protein>
<reference evidence="2" key="1">
    <citation type="journal article" date="2019" name="Int. J. Syst. Evol. Microbiol.">
        <title>The Global Catalogue of Microorganisms (GCM) 10K type strain sequencing project: providing services to taxonomists for standard genome sequencing and annotation.</title>
        <authorList>
            <consortium name="The Broad Institute Genomics Platform"/>
            <consortium name="The Broad Institute Genome Sequencing Center for Infectious Disease"/>
            <person name="Wu L."/>
            <person name="Ma J."/>
        </authorList>
    </citation>
    <scope>NUCLEOTIDE SEQUENCE [LARGE SCALE GENOMIC DNA]</scope>
    <source>
        <strain evidence="2">JCM 17986</strain>
    </source>
</reference>
<dbReference type="CDD" id="cd00377">
    <property type="entry name" value="ICL_PEPM"/>
    <property type="match status" value="1"/>
</dbReference>
<evidence type="ECO:0000313" key="2">
    <source>
        <dbReference type="Proteomes" id="UP001500466"/>
    </source>
</evidence>